<evidence type="ECO:0000256" key="9">
    <source>
        <dbReference type="SAM" id="SignalP"/>
    </source>
</evidence>
<dbReference type="SUPFAM" id="SSF53850">
    <property type="entry name" value="Periplasmic binding protein-like II"/>
    <property type="match status" value="1"/>
</dbReference>
<evidence type="ECO:0000256" key="2">
    <source>
        <dbReference type="ARBA" id="ARBA00022475"/>
    </source>
</evidence>
<dbReference type="Proteomes" id="UP001431783">
    <property type="component" value="Unassembled WGS sequence"/>
</dbReference>
<keyword evidence="11" id="KW-1185">Reference proteome</keyword>
<sequence length="545" mass="63462">MILLPSLFNVSFALTSCINLLVTKIVSPTDLVVLVSDNIEVNATVMRIGYKYETFTHFPNIPYASLYIIEGVTSKHNLLKMWKVLFKQNQNIYNPSAKFLFIEKDFPYDYISFVRFAISTEAIFLNTDTKTIHTFIPKKISIYDNAIVELHKILECDQLLIEEKNISLFYSDGNLKDSMLLVLYKESEIFAVCTECNAPGIEIEMFEIIFQHLNITHLFYSSLDKKGFNYPDLMIGGNIFVGNYMKLQTISYLQDYLKFFVPSSRKLDRWRYILLVFSPGTWIFFFSSILLVVIAFIVVKVVNKDHLSTSEFISIIVLGRTRRCRATSITLELVILLVVFWSVMLNYLFCSRLRFLLNGISYEKGIEGPEDIVENKMTVATNNDFFHKMLTEMPEFRNYSQEFIVICNETVECMQRGLLRGDIAFFVSTKHMRPLLQYIRDRKTGGTIFRELEPSYFTAYVRAIVIKPSFILSELNRYLTYLLESGITERIIKKYDVPIEEQPTLEPIEKLKFEHIVAPLVILTVGLMLSVIIFFWELNIRNTFF</sequence>
<evidence type="ECO:0000256" key="7">
    <source>
        <dbReference type="ARBA" id="ARBA00023180"/>
    </source>
</evidence>
<dbReference type="PANTHER" id="PTHR42643:SF24">
    <property type="entry name" value="IONOTROPIC RECEPTOR 60A"/>
    <property type="match status" value="1"/>
</dbReference>
<proteinExistence type="predicted"/>
<evidence type="ECO:0000256" key="5">
    <source>
        <dbReference type="ARBA" id="ARBA00023136"/>
    </source>
</evidence>
<organism evidence="10 11">
    <name type="scientific">Henosepilachna vigintioctopunctata</name>
    <dbReference type="NCBI Taxonomy" id="420089"/>
    <lineage>
        <taxon>Eukaryota</taxon>
        <taxon>Metazoa</taxon>
        <taxon>Ecdysozoa</taxon>
        <taxon>Arthropoda</taxon>
        <taxon>Hexapoda</taxon>
        <taxon>Insecta</taxon>
        <taxon>Pterygota</taxon>
        <taxon>Neoptera</taxon>
        <taxon>Endopterygota</taxon>
        <taxon>Coleoptera</taxon>
        <taxon>Polyphaga</taxon>
        <taxon>Cucujiformia</taxon>
        <taxon>Coccinelloidea</taxon>
        <taxon>Coccinellidae</taxon>
        <taxon>Epilachninae</taxon>
        <taxon>Epilachnini</taxon>
        <taxon>Henosepilachna</taxon>
    </lineage>
</organism>
<comment type="subcellular location">
    <subcellularLocation>
        <location evidence="1">Cell membrane</location>
        <topology evidence="1">Multi-pass membrane protein</topology>
    </subcellularLocation>
</comment>
<evidence type="ECO:0000256" key="4">
    <source>
        <dbReference type="ARBA" id="ARBA00022989"/>
    </source>
</evidence>
<evidence type="ECO:0000256" key="3">
    <source>
        <dbReference type="ARBA" id="ARBA00022692"/>
    </source>
</evidence>
<keyword evidence="9" id="KW-0732">Signal</keyword>
<evidence type="ECO:0008006" key="12">
    <source>
        <dbReference type="Google" id="ProtNLM"/>
    </source>
</evidence>
<dbReference type="AlphaFoldDB" id="A0AAW1TVJ4"/>
<evidence type="ECO:0000256" key="8">
    <source>
        <dbReference type="SAM" id="Phobius"/>
    </source>
</evidence>
<comment type="caution">
    <text evidence="10">The sequence shown here is derived from an EMBL/GenBank/DDBJ whole genome shotgun (WGS) entry which is preliminary data.</text>
</comment>
<keyword evidence="2" id="KW-1003">Cell membrane</keyword>
<keyword evidence="3 8" id="KW-0812">Transmembrane</keyword>
<feature type="chain" id="PRO_5043665568" description="Ionotropic receptor" evidence="9">
    <location>
        <begin position="18"/>
        <end position="545"/>
    </location>
</feature>
<evidence type="ECO:0000256" key="6">
    <source>
        <dbReference type="ARBA" id="ARBA00023170"/>
    </source>
</evidence>
<keyword evidence="6" id="KW-0675">Receptor</keyword>
<evidence type="ECO:0000256" key="1">
    <source>
        <dbReference type="ARBA" id="ARBA00004651"/>
    </source>
</evidence>
<protein>
    <recommendedName>
        <fullName evidence="12">Ionotropic receptor</fullName>
    </recommendedName>
</protein>
<evidence type="ECO:0000313" key="10">
    <source>
        <dbReference type="EMBL" id="KAK9871184.1"/>
    </source>
</evidence>
<keyword evidence="4 8" id="KW-1133">Transmembrane helix</keyword>
<dbReference type="PANTHER" id="PTHR42643">
    <property type="entry name" value="IONOTROPIC RECEPTOR 20A-RELATED"/>
    <property type="match status" value="1"/>
</dbReference>
<feature type="transmembrane region" description="Helical" evidence="8">
    <location>
        <begin position="329"/>
        <end position="349"/>
    </location>
</feature>
<accession>A0AAW1TVJ4</accession>
<feature type="transmembrane region" description="Helical" evidence="8">
    <location>
        <begin position="516"/>
        <end position="536"/>
    </location>
</feature>
<feature type="signal peptide" evidence="9">
    <location>
        <begin position="1"/>
        <end position="17"/>
    </location>
</feature>
<dbReference type="InterPro" id="IPR052192">
    <property type="entry name" value="Insect_Ionotropic_Sensory_Rcpt"/>
</dbReference>
<feature type="transmembrane region" description="Helical" evidence="8">
    <location>
        <begin position="272"/>
        <end position="299"/>
    </location>
</feature>
<evidence type="ECO:0000313" key="11">
    <source>
        <dbReference type="Proteomes" id="UP001431783"/>
    </source>
</evidence>
<name>A0AAW1TVJ4_9CUCU</name>
<keyword evidence="5 8" id="KW-0472">Membrane</keyword>
<dbReference type="GO" id="GO:0005886">
    <property type="term" value="C:plasma membrane"/>
    <property type="evidence" value="ECO:0007669"/>
    <property type="project" value="UniProtKB-SubCell"/>
</dbReference>
<gene>
    <name evidence="10" type="ORF">WA026_011465</name>
</gene>
<dbReference type="EMBL" id="JARQZJ010000005">
    <property type="protein sequence ID" value="KAK9871184.1"/>
    <property type="molecule type" value="Genomic_DNA"/>
</dbReference>
<reference evidence="10 11" key="1">
    <citation type="submission" date="2023-03" db="EMBL/GenBank/DDBJ databases">
        <title>Genome insight into feeding habits of ladybird beetles.</title>
        <authorList>
            <person name="Li H.-S."/>
            <person name="Huang Y.-H."/>
            <person name="Pang H."/>
        </authorList>
    </citation>
    <scope>NUCLEOTIDE SEQUENCE [LARGE SCALE GENOMIC DNA]</scope>
    <source>
        <strain evidence="10">SYSU_2023b</strain>
        <tissue evidence="10">Whole body</tissue>
    </source>
</reference>
<keyword evidence="7" id="KW-0325">Glycoprotein</keyword>